<organism evidence="9 10">
    <name type="scientific">Jeotgalibaca porci</name>
    <dbReference type="NCBI Taxonomy" id="1868793"/>
    <lineage>
        <taxon>Bacteria</taxon>
        <taxon>Bacillati</taxon>
        <taxon>Bacillota</taxon>
        <taxon>Bacilli</taxon>
        <taxon>Lactobacillales</taxon>
        <taxon>Carnobacteriaceae</taxon>
        <taxon>Jeotgalibaca</taxon>
    </lineage>
</organism>
<dbReference type="GeneID" id="94551637"/>
<keyword evidence="4 7" id="KW-0068">Autocatalytic cleavage</keyword>
<feature type="domain" description="HTH cro/C1-type" evidence="8">
    <location>
        <begin position="14"/>
        <end position="68"/>
    </location>
</feature>
<dbReference type="Proteomes" id="UP000501830">
    <property type="component" value="Chromosome"/>
</dbReference>
<dbReference type="Pfam" id="PF13443">
    <property type="entry name" value="HTH_26"/>
    <property type="match status" value="1"/>
</dbReference>
<gene>
    <name evidence="9" type="ORF">G7058_00005</name>
</gene>
<dbReference type="RefSeq" id="WP_166063665.1">
    <property type="nucleotide sequence ID" value="NZ_CP049889.1"/>
</dbReference>
<dbReference type="InterPro" id="IPR015927">
    <property type="entry name" value="Peptidase_S24_S26A/B/C"/>
</dbReference>
<dbReference type="GO" id="GO:0003677">
    <property type="term" value="F:DNA binding"/>
    <property type="evidence" value="ECO:0007669"/>
    <property type="project" value="InterPro"/>
</dbReference>
<dbReference type="InterPro" id="IPR001387">
    <property type="entry name" value="Cro/C1-type_HTH"/>
</dbReference>
<dbReference type="InterPro" id="IPR010982">
    <property type="entry name" value="Lambda_DNA-bd_dom_sf"/>
</dbReference>
<dbReference type="Gene3D" id="1.10.260.40">
    <property type="entry name" value="lambda repressor-like DNA-binding domains"/>
    <property type="match status" value="1"/>
</dbReference>
<protein>
    <submittedName>
        <fullName evidence="9">Helix-turn-helix domain-containing protein</fullName>
    </submittedName>
</protein>
<dbReference type="InterPro" id="IPR039418">
    <property type="entry name" value="LexA-like"/>
</dbReference>
<keyword evidence="2" id="KW-0227">DNA damage</keyword>
<evidence type="ECO:0000313" key="9">
    <source>
        <dbReference type="EMBL" id="QIK52629.1"/>
    </source>
</evidence>
<dbReference type="GO" id="GO:0006355">
    <property type="term" value="P:regulation of DNA-templated transcription"/>
    <property type="evidence" value="ECO:0007669"/>
    <property type="project" value="InterPro"/>
</dbReference>
<dbReference type="AlphaFoldDB" id="A0A6G7WK65"/>
<dbReference type="PANTHER" id="PTHR33516">
    <property type="entry name" value="LEXA REPRESSOR"/>
    <property type="match status" value="1"/>
</dbReference>
<dbReference type="InterPro" id="IPR050077">
    <property type="entry name" value="LexA_repressor"/>
</dbReference>
<dbReference type="EMBL" id="CP049889">
    <property type="protein sequence ID" value="QIK52629.1"/>
    <property type="molecule type" value="Genomic_DNA"/>
</dbReference>
<proteinExistence type="inferred from homology"/>
<dbReference type="Pfam" id="PF00717">
    <property type="entry name" value="Peptidase_S24"/>
    <property type="match status" value="1"/>
</dbReference>
<dbReference type="PANTHER" id="PTHR33516:SF2">
    <property type="entry name" value="LEXA REPRESSOR-RELATED"/>
    <property type="match status" value="1"/>
</dbReference>
<evidence type="ECO:0000256" key="7">
    <source>
        <dbReference type="RuleBase" id="RU003991"/>
    </source>
</evidence>
<accession>A0A6G7WK65</accession>
<evidence type="ECO:0000256" key="3">
    <source>
        <dbReference type="ARBA" id="ARBA00022801"/>
    </source>
</evidence>
<sequence length="208" mass="23543">MKNHNPKEILSNNLNELISKKRKSQADVIRDLGIPEATIRSWFNGEKYPRIDKIQMLADYFNVPRSRITEEQTGVMQRVSNLIKVPVLGLITCGEPILAEENIEEYREEIADLLPTGNIFYLKTRGDSMTPTIPENSFVMIREQSDVEDGEIAAVLVNGDEETTLKRVKRQGDIVMLVADNPVYPPYIITKDNPARILGKAIKFSADL</sequence>
<dbReference type="InterPro" id="IPR006197">
    <property type="entry name" value="Peptidase_S24_LexA"/>
</dbReference>
<dbReference type="Gene3D" id="2.10.109.10">
    <property type="entry name" value="Umud Fragment, subunit A"/>
    <property type="match status" value="1"/>
</dbReference>
<evidence type="ECO:0000256" key="5">
    <source>
        <dbReference type="ARBA" id="ARBA00023204"/>
    </source>
</evidence>
<name>A0A6G7WK65_9LACT</name>
<keyword evidence="3 7" id="KW-0378">Hydrolase</keyword>
<evidence type="ECO:0000256" key="6">
    <source>
        <dbReference type="ARBA" id="ARBA00023236"/>
    </source>
</evidence>
<evidence type="ECO:0000256" key="1">
    <source>
        <dbReference type="ARBA" id="ARBA00007484"/>
    </source>
</evidence>
<dbReference type="PRINTS" id="PR00726">
    <property type="entry name" value="LEXASERPTASE"/>
</dbReference>
<keyword evidence="5" id="KW-0234">DNA repair</keyword>
<dbReference type="GO" id="GO:0016787">
    <property type="term" value="F:hydrolase activity"/>
    <property type="evidence" value="ECO:0007669"/>
    <property type="project" value="UniProtKB-KW"/>
</dbReference>
<evidence type="ECO:0000259" key="8">
    <source>
        <dbReference type="PROSITE" id="PS50943"/>
    </source>
</evidence>
<comment type="similarity">
    <text evidence="1 7">Belongs to the peptidase S24 family.</text>
</comment>
<dbReference type="GO" id="GO:0006281">
    <property type="term" value="P:DNA repair"/>
    <property type="evidence" value="ECO:0007669"/>
    <property type="project" value="UniProtKB-KW"/>
</dbReference>
<reference evidence="9 10" key="1">
    <citation type="journal article" date="2017" name="Int. J. Syst. Evol. Microbiol.">
        <title>Jeotgalibaca porci sp. nov. and Jeotgalibaca arthritidis sp. nov., isolated from pigs, and emended description of the genus Jeotgalibaca.</title>
        <authorList>
            <person name="Zamora L."/>
            <person name="Perez-Sancho M."/>
            <person name="Dominguez L."/>
            <person name="Fernandez-Garayzabal J.F."/>
            <person name="Vela A.I."/>
        </authorList>
    </citation>
    <scope>NUCLEOTIDE SEQUENCE [LARGE SCALE GENOMIC DNA]</scope>
    <source>
        <strain evidence="9 10">CCUG 69148</strain>
    </source>
</reference>
<dbReference type="SUPFAM" id="SSF51306">
    <property type="entry name" value="LexA/Signal peptidase"/>
    <property type="match status" value="1"/>
</dbReference>
<dbReference type="CDD" id="cd00093">
    <property type="entry name" value="HTH_XRE"/>
    <property type="match status" value="1"/>
</dbReference>
<dbReference type="PROSITE" id="PS50943">
    <property type="entry name" value="HTH_CROC1"/>
    <property type="match status" value="1"/>
</dbReference>
<evidence type="ECO:0000256" key="4">
    <source>
        <dbReference type="ARBA" id="ARBA00022813"/>
    </source>
</evidence>
<dbReference type="InterPro" id="IPR036286">
    <property type="entry name" value="LexA/Signal_pep-like_sf"/>
</dbReference>
<dbReference type="KEGG" id="jpo:G7058_00005"/>
<evidence type="ECO:0000256" key="2">
    <source>
        <dbReference type="ARBA" id="ARBA00022763"/>
    </source>
</evidence>
<evidence type="ECO:0000313" key="10">
    <source>
        <dbReference type="Proteomes" id="UP000501830"/>
    </source>
</evidence>
<dbReference type="SMART" id="SM00530">
    <property type="entry name" value="HTH_XRE"/>
    <property type="match status" value="1"/>
</dbReference>
<keyword evidence="6" id="KW-0742">SOS response</keyword>
<dbReference type="CDD" id="cd06529">
    <property type="entry name" value="S24_LexA-like"/>
    <property type="match status" value="1"/>
</dbReference>
<dbReference type="SUPFAM" id="SSF47413">
    <property type="entry name" value="lambda repressor-like DNA-binding domains"/>
    <property type="match status" value="1"/>
</dbReference>
<dbReference type="GO" id="GO:0009432">
    <property type="term" value="P:SOS response"/>
    <property type="evidence" value="ECO:0007669"/>
    <property type="project" value="UniProtKB-KW"/>
</dbReference>
<keyword evidence="10" id="KW-1185">Reference proteome</keyword>